<evidence type="ECO:0000256" key="5">
    <source>
        <dbReference type="ARBA" id="ARBA00022692"/>
    </source>
</evidence>
<comment type="caution">
    <text evidence="11">The sequence shown here is derived from an EMBL/GenBank/DDBJ whole genome shotgun (WGS) entry which is preliminary data.</text>
</comment>
<evidence type="ECO:0000256" key="8">
    <source>
        <dbReference type="ARBA" id="ARBA00023136"/>
    </source>
</evidence>
<organism evidence="11 12">
    <name type="scientific">Clostridium thermobutyricum DSM 4928</name>
    <dbReference type="NCBI Taxonomy" id="1121339"/>
    <lineage>
        <taxon>Bacteria</taxon>
        <taxon>Bacillati</taxon>
        <taxon>Bacillota</taxon>
        <taxon>Clostridia</taxon>
        <taxon>Eubacteriales</taxon>
        <taxon>Clostridiaceae</taxon>
        <taxon>Clostridium</taxon>
    </lineage>
</organism>
<feature type="transmembrane region" description="Helical" evidence="9">
    <location>
        <begin position="189"/>
        <end position="210"/>
    </location>
</feature>
<keyword evidence="7 9" id="KW-1133">Transmembrane helix</keyword>
<sequence>MQFDVNFMIEQIPNFIHATFITLGLGVLGIVFSVLIGVLFSNILFFKVKILKNIVKGYVELSRNTPLLIQLFFLYYGLTKLGLNISGFMCGVIGLTFLGGSYMTEVFRGALEGVSKGQEEAGLSIGLSKAKVYRYIIFPQAFSLAIPGLLANVLFLLKETSIVGCIAVGELMFLTKDIIGMYYKTNEALLMLVIFYLIILLPISIFASILERRMKYA</sequence>
<protein>
    <submittedName>
        <fullName evidence="11">Glutamine transport system permease protein GlnP</fullName>
    </submittedName>
</protein>
<feature type="transmembrane region" description="Helical" evidence="9">
    <location>
        <begin position="20"/>
        <end position="46"/>
    </location>
</feature>
<accession>A0A1V4SY73</accession>
<feature type="transmembrane region" description="Helical" evidence="9">
    <location>
        <begin position="67"/>
        <end position="98"/>
    </location>
</feature>
<comment type="similarity">
    <text evidence="2">Belongs to the binding-protein-dependent transport system permease family. HisMQ subfamily.</text>
</comment>
<evidence type="ECO:0000256" key="1">
    <source>
        <dbReference type="ARBA" id="ARBA00004651"/>
    </source>
</evidence>
<feature type="domain" description="ABC transmembrane type-1" evidence="10">
    <location>
        <begin position="19"/>
        <end position="207"/>
    </location>
</feature>
<evidence type="ECO:0000256" key="4">
    <source>
        <dbReference type="ARBA" id="ARBA00022475"/>
    </source>
</evidence>
<dbReference type="PANTHER" id="PTHR30614:SF37">
    <property type="entry name" value="AMINO-ACID ABC TRANSPORTER PERMEASE PROTEIN YHDX-RELATED"/>
    <property type="match status" value="1"/>
</dbReference>
<keyword evidence="3 9" id="KW-0813">Transport</keyword>
<dbReference type="Proteomes" id="UP000191448">
    <property type="component" value="Unassembled WGS sequence"/>
</dbReference>
<dbReference type="PANTHER" id="PTHR30614">
    <property type="entry name" value="MEMBRANE COMPONENT OF AMINO ACID ABC TRANSPORTER"/>
    <property type="match status" value="1"/>
</dbReference>
<keyword evidence="8 9" id="KW-0472">Membrane</keyword>
<keyword evidence="4" id="KW-1003">Cell membrane</keyword>
<evidence type="ECO:0000259" key="10">
    <source>
        <dbReference type="PROSITE" id="PS50928"/>
    </source>
</evidence>
<proteinExistence type="inferred from homology"/>
<name>A0A1V4SY73_9CLOT</name>
<dbReference type="RefSeq" id="WP_080021867.1">
    <property type="nucleotide sequence ID" value="NZ_LTAY01000021.1"/>
</dbReference>
<evidence type="ECO:0000313" key="11">
    <source>
        <dbReference type="EMBL" id="OPX49786.1"/>
    </source>
</evidence>
<evidence type="ECO:0000256" key="7">
    <source>
        <dbReference type="ARBA" id="ARBA00022989"/>
    </source>
</evidence>
<dbReference type="NCBIfam" id="TIGR01726">
    <property type="entry name" value="HEQRo_perm_3TM"/>
    <property type="match status" value="1"/>
</dbReference>
<comment type="subcellular location">
    <subcellularLocation>
        <location evidence="1 9">Cell membrane</location>
        <topology evidence="1 9">Multi-pass membrane protein</topology>
    </subcellularLocation>
</comment>
<dbReference type="InterPro" id="IPR043429">
    <property type="entry name" value="ArtM/GltK/GlnP/TcyL/YhdX-like"/>
</dbReference>
<dbReference type="SUPFAM" id="SSF161098">
    <property type="entry name" value="MetI-like"/>
    <property type="match status" value="1"/>
</dbReference>
<feature type="transmembrane region" description="Helical" evidence="9">
    <location>
        <begin position="132"/>
        <end position="155"/>
    </location>
</feature>
<dbReference type="Gene3D" id="1.10.3720.10">
    <property type="entry name" value="MetI-like"/>
    <property type="match status" value="1"/>
</dbReference>
<evidence type="ECO:0000313" key="12">
    <source>
        <dbReference type="Proteomes" id="UP000191448"/>
    </source>
</evidence>
<dbReference type="GO" id="GO:0022857">
    <property type="term" value="F:transmembrane transporter activity"/>
    <property type="evidence" value="ECO:0007669"/>
    <property type="project" value="InterPro"/>
</dbReference>
<dbReference type="Pfam" id="PF00528">
    <property type="entry name" value="BPD_transp_1"/>
    <property type="match status" value="1"/>
</dbReference>
<dbReference type="AlphaFoldDB" id="A0A1V4SY73"/>
<dbReference type="GO" id="GO:0006865">
    <property type="term" value="P:amino acid transport"/>
    <property type="evidence" value="ECO:0007669"/>
    <property type="project" value="UniProtKB-KW"/>
</dbReference>
<keyword evidence="5 9" id="KW-0812">Transmembrane</keyword>
<reference evidence="11 12" key="1">
    <citation type="submission" date="2016-02" db="EMBL/GenBank/DDBJ databases">
        <title>Genome sequence of Clostridium thermobutyricum DSM 4928.</title>
        <authorList>
            <person name="Poehlein A."/>
            <person name="Daniel R."/>
        </authorList>
    </citation>
    <scope>NUCLEOTIDE SEQUENCE [LARGE SCALE GENOMIC DNA]</scope>
    <source>
        <strain evidence="11 12">DSM 4928</strain>
    </source>
</reference>
<gene>
    <name evidence="11" type="primary">glnP_1</name>
    <name evidence="11" type="ORF">CLTHE_05170</name>
</gene>
<evidence type="ECO:0000256" key="9">
    <source>
        <dbReference type="RuleBase" id="RU363032"/>
    </source>
</evidence>
<keyword evidence="6" id="KW-0029">Amino-acid transport</keyword>
<dbReference type="InterPro" id="IPR000515">
    <property type="entry name" value="MetI-like"/>
</dbReference>
<feature type="transmembrane region" description="Helical" evidence="9">
    <location>
        <begin position="162"/>
        <end position="183"/>
    </location>
</feature>
<dbReference type="PROSITE" id="PS50928">
    <property type="entry name" value="ABC_TM1"/>
    <property type="match status" value="1"/>
</dbReference>
<dbReference type="InterPro" id="IPR010065">
    <property type="entry name" value="AA_ABC_transptr_permease_3TM"/>
</dbReference>
<evidence type="ECO:0000256" key="3">
    <source>
        <dbReference type="ARBA" id="ARBA00022448"/>
    </source>
</evidence>
<dbReference type="CDD" id="cd06261">
    <property type="entry name" value="TM_PBP2"/>
    <property type="match status" value="1"/>
</dbReference>
<dbReference type="GO" id="GO:0043190">
    <property type="term" value="C:ATP-binding cassette (ABC) transporter complex"/>
    <property type="evidence" value="ECO:0007669"/>
    <property type="project" value="InterPro"/>
</dbReference>
<evidence type="ECO:0000256" key="6">
    <source>
        <dbReference type="ARBA" id="ARBA00022970"/>
    </source>
</evidence>
<dbReference type="OrthoDB" id="9787841at2"/>
<dbReference type="InterPro" id="IPR035906">
    <property type="entry name" value="MetI-like_sf"/>
</dbReference>
<evidence type="ECO:0000256" key="2">
    <source>
        <dbReference type="ARBA" id="ARBA00010072"/>
    </source>
</evidence>
<dbReference type="EMBL" id="LTAY01000021">
    <property type="protein sequence ID" value="OPX49786.1"/>
    <property type="molecule type" value="Genomic_DNA"/>
</dbReference>